<sequence length="166" mass="18161">MLSNKTKGINTETSPPSHQRVLSALAVYTRVLPAVAPFLQLFEDVSHLFVCDDHGSEVRPSRKVRDLLNRIVSSDPSETSRILQSLSQHRSRQSTRAPTPALEGAEATTNQYNSILGGQSSVVPLDMPLDISPLYAPDAEMMELWTGPWMDLSSEFPDLSATGIIG</sequence>
<evidence type="ECO:0000313" key="3">
    <source>
        <dbReference type="Proteomes" id="UP000266188"/>
    </source>
</evidence>
<evidence type="ECO:0000313" key="2">
    <source>
        <dbReference type="EMBL" id="RJE26831.1"/>
    </source>
</evidence>
<gene>
    <name evidence="2" type="ORF">PHISCL_00856</name>
</gene>
<proteinExistence type="predicted"/>
<keyword evidence="3" id="KW-1185">Reference proteome</keyword>
<comment type="caution">
    <text evidence="2">The sequence shown here is derived from an EMBL/GenBank/DDBJ whole genome shotgun (WGS) entry which is preliminary data.</text>
</comment>
<evidence type="ECO:0000256" key="1">
    <source>
        <dbReference type="SAM" id="MobiDB-lite"/>
    </source>
</evidence>
<reference evidence="3" key="1">
    <citation type="submission" date="2017-02" db="EMBL/GenBank/DDBJ databases">
        <authorList>
            <person name="Tafer H."/>
            <person name="Lopandic K."/>
        </authorList>
    </citation>
    <scope>NUCLEOTIDE SEQUENCE [LARGE SCALE GENOMIC DNA]</scope>
    <source>
        <strain evidence="3">CBS 366.77</strain>
    </source>
</reference>
<feature type="region of interest" description="Disordered" evidence="1">
    <location>
        <begin position="79"/>
        <end position="103"/>
    </location>
</feature>
<dbReference type="EMBL" id="MVGC01000014">
    <property type="protein sequence ID" value="RJE26831.1"/>
    <property type="molecule type" value="Genomic_DNA"/>
</dbReference>
<organism evidence="2 3">
    <name type="scientific">Aspergillus sclerotialis</name>
    <dbReference type="NCBI Taxonomy" id="2070753"/>
    <lineage>
        <taxon>Eukaryota</taxon>
        <taxon>Fungi</taxon>
        <taxon>Dikarya</taxon>
        <taxon>Ascomycota</taxon>
        <taxon>Pezizomycotina</taxon>
        <taxon>Eurotiomycetes</taxon>
        <taxon>Eurotiomycetidae</taxon>
        <taxon>Eurotiales</taxon>
        <taxon>Aspergillaceae</taxon>
        <taxon>Aspergillus</taxon>
        <taxon>Aspergillus subgen. Polypaecilum</taxon>
    </lineage>
</organism>
<dbReference type="Proteomes" id="UP000266188">
    <property type="component" value="Unassembled WGS sequence"/>
</dbReference>
<accession>A0A3A3ABY7</accession>
<name>A0A3A3ABY7_9EURO</name>
<dbReference type="OrthoDB" id="189997at2759"/>
<dbReference type="AlphaFoldDB" id="A0A3A3ABY7"/>
<protein>
    <submittedName>
        <fullName evidence="2">Uncharacterized protein</fullName>
    </submittedName>
</protein>